<feature type="compositionally biased region" description="Low complexity" evidence="2">
    <location>
        <begin position="28"/>
        <end position="49"/>
    </location>
</feature>
<dbReference type="InterPro" id="IPR006674">
    <property type="entry name" value="HD_domain"/>
</dbReference>
<evidence type="ECO:0000259" key="3">
    <source>
        <dbReference type="SMART" id="SM00471"/>
    </source>
</evidence>
<evidence type="ECO:0000256" key="2">
    <source>
        <dbReference type="SAM" id="MobiDB-lite"/>
    </source>
</evidence>
<dbReference type="SMART" id="SM00471">
    <property type="entry name" value="HDc"/>
    <property type="match status" value="1"/>
</dbReference>
<dbReference type="EMBL" id="AP025017">
    <property type="protein sequence ID" value="BDA65765.1"/>
    <property type="molecule type" value="Genomic_DNA"/>
</dbReference>
<dbReference type="InterPro" id="IPR050135">
    <property type="entry name" value="dGTPase-like"/>
</dbReference>
<gene>
    <name evidence="4" type="primary">dgt</name>
    <name evidence="4" type="ORF">MANAM107_25990</name>
</gene>
<dbReference type="PANTHER" id="PTHR11373:SF32">
    <property type="entry name" value="DEOXYGUANOSINETRIPHOSPHATE TRIPHOSPHOHYDROLASE"/>
    <property type="match status" value="1"/>
</dbReference>
<keyword evidence="1" id="KW-0378">Hydrolase</keyword>
<reference evidence="4 5" key="1">
    <citation type="submission" date="2021-08" db="EMBL/GenBank/DDBJ databases">
        <title>Whole genome sequence of novel Actinomyces species strain MAS-1.</title>
        <authorList>
            <person name="Saito M."/>
            <person name="Kuwahara N."/>
            <person name="Takizawa T."/>
            <person name="Gotouda H."/>
            <person name="Ochiai T."/>
        </authorList>
    </citation>
    <scope>NUCLEOTIDE SEQUENCE [LARGE SCALE GENOMIC DNA]</scope>
    <source>
        <strain evidence="4 5">MAS-1</strain>
    </source>
</reference>
<proteinExistence type="predicted"/>
<dbReference type="NCBIfam" id="TIGR01353">
    <property type="entry name" value="dGTP_triPase"/>
    <property type="match status" value="1"/>
</dbReference>
<dbReference type="Pfam" id="PF01966">
    <property type="entry name" value="HD"/>
    <property type="match status" value="1"/>
</dbReference>
<feature type="region of interest" description="Disordered" evidence="2">
    <location>
        <begin position="1"/>
        <end position="49"/>
    </location>
</feature>
<name>A0ABM7UF20_9ACTO</name>
<dbReference type="Gene3D" id="1.10.3210.10">
    <property type="entry name" value="Hypothetical protein af1432"/>
    <property type="match status" value="1"/>
</dbReference>
<dbReference type="CDD" id="cd00077">
    <property type="entry name" value="HDc"/>
    <property type="match status" value="1"/>
</dbReference>
<organism evidence="4 5">
    <name type="scientific">Actinomyces capricornis</name>
    <dbReference type="NCBI Taxonomy" id="2755559"/>
    <lineage>
        <taxon>Bacteria</taxon>
        <taxon>Bacillati</taxon>
        <taxon>Actinomycetota</taxon>
        <taxon>Actinomycetes</taxon>
        <taxon>Actinomycetales</taxon>
        <taxon>Actinomycetaceae</taxon>
        <taxon>Actinomyces</taxon>
    </lineage>
</organism>
<evidence type="ECO:0000313" key="5">
    <source>
        <dbReference type="Proteomes" id="UP000824496"/>
    </source>
</evidence>
<dbReference type="InterPro" id="IPR026875">
    <property type="entry name" value="PHydrolase_assoc_dom"/>
</dbReference>
<dbReference type="InterPro" id="IPR006261">
    <property type="entry name" value="dGTPase"/>
</dbReference>
<dbReference type="Pfam" id="PF13286">
    <property type="entry name" value="HD_assoc"/>
    <property type="match status" value="1"/>
</dbReference>
<keyword evidence="5" id="KW-1185">Reference proteome</keyword>
<accession>A0ABM7UF20</accession>
<dbReference type="NCBIfam" id="NF002829">
    <property type="entry name" value="PRK03007.1"/>
    <property type="match status" value="1"/>
</dbReference>
<evidence type="ECO:0000256" key="1">
    <source>
        <dbReference type="ARBA" id="ARBA00022801"/>
    </source>
</evidence>
<evidence type="ECO:0000313" key="4">
    <source>
        <dbReference type="EMBL" id="BDA65765.1"/>
    </source>
</evidence>
<dbReference type="InterPro" id="IPR003607">
    <property type="entry name" value="HD/PDEase_dom"/>
</dbReference>
<sequence>MPSASAPPQPPADSAAESPSGPGGGRSCGAASGPLTGPGAASGALPGSSIPAAVGGYSDHDVERFLAESGKDPRRTPFERDRARVLHSSALRRLGAKTQVLGPSADDFVRTRLTHSLEVAQVGRALGQALGCDPDVVDAACLSHDLGHPPYGHNGEKALDVVADRIGGFEGNAQTFRLLTRLEPKTVDAAGRSVGLNLTRAGLDAVAKYPWAKGGGSGEARAKSLRKYCAYPEDAEIFTWMRQGAPEGRRCLEAQIMDLADDVGYSVHDVEDAIALGRMDPARLGDQAEVDRLVEETRQWYGGAMSADVLGAAWERLVAVPFWIRSYTGSRADAADLKNLTSELIGRFVSSVAQATREVYGQGRLTRYGADLVIPEATAAEILVLKGAAVRYVMAPREHEPVYLRQRTVIFDLADALMEGRGAHLDPAFAQDWQCAEGQDERLRVVVDQIASLTDTSARAWHASLCGLFSQV</sequence>
<dbReference type="SUPFAM" id="SSF109604">
    <property type="entry name" value="HD-domain/PDEase-like"/>
    <property type="match status" value="1"/>
</dbReference>
<feature type="domain" description="HD/PDEase" evidence="3">
    <location>
        <begin position="108"/>
        <end position="275"/>
    </location>
</feature>
<dbReference type="Proteomes" id="UP000824496">
    <property type="component" value="Chromosome"/>
</dbReference>
<dbReference type="PANTHER" id="PTHR11373">
    <property type="entry name" value="DEOXYNUCLEOSIDE TRIPHOSPHATE TRIPHOSPHOHYDROLASE"/>
    <property type="match status" value="1"/>
</dbReference>
<feature type="compositionally biased region" description="Pro residues" evidence="2">
    <location>
        <begin position="1"/>
        <end position="11"/>
    </location>
</feature>
<protein>
    <submittedName>
        <fullName evidence="4">Deoxyguanosinetriphosphate triphosphohydrolase</fullName>
    </submittedName>
</protein>